<reference evidence="1" key="2">
    <citation type="journal article" date="2015" name="Data Brief">
        <title>Shoot transcriptome of the giant reed, Arundo donax.</title>
        <authorList>
            <person name="Barrero R.A."/>
            <person name="Guerrero F.D."/>
            <person name="Moolhuijzen P."/>
            <person name="Goolsby J.A."/>
            <person name="Tidwell J."/>
            <person name="Bellgard S.E."/>
            <person name="Bellgard M.I."/>
        </authorList>
    </citation>
    <scope>NUCLEOTIDE SEQUENCE</scope>
    <source>
        <tissue evidence="1">Shoot tissue taken approximately 20 cm above the soil surface</tissue>
    </source>
</reference>
<sequence length="82" mass="9123">MIVQEFLALASQLSVEMAVLQHVQCIPRNLQCPLLIWVLTNLSTVFASKYRAGLSTIVHLDLSINQMGISTSKIRLRNVKSA</sequence>
<protein>
    <submittedName>
        <fullName evidence="1">OVA5</fullName>
    </submittedName>
</protein>
<name>A0A0A9DX95_ARUDO</name>
<accession>A0A0A9DX95</accession>
<organism evidence="1">
    <name type="scientific">Arundo donax</name>
    <name type="common">Giant reed</name>
    <name type="synonym">Donax arundinaceus</name>
    <dbReference type="NCBI Taxonomy" id="35708"/>
    <lineage>
        <taxon>Eukaryota</taxon>
        <taxon>Viridiplantae</taxon>
        <taxon>Streptophyta</taxon>
        <taxon>Embryophyta</taxon>
        <taxon>Tracheophyta</taxon>
        <taxon>Spermatophyta</taxon>
        <taxon>Magnoliopsida</taxon>
        <taxon>Liliopsida</taxon>
        <taxon>Poales</taxon>
        <taxon>Poaceae</taxon>
        <taxon>PACMAD clade</taxon>
        <taxon>Arundinoideae</taxon>
        <taxon>Arundineae</taxon>
        <taxon>Arundo</taxon>
    </lineage>
</organism>
<reference evidence="1" key="1">
    <citation type="submission" date="2014-09" db="EMBL/GenBank/DDBJ databases">
        <authorList>
            <person name="Magalhaes I.L.F."/>
            <person name="Oliveira U."/>
            <person name="Santos F.R."/>
            <person name="Vidigal T.H.D.A."/>
            <person name="Brescovit A.D."/>
            <person name="Santos A.J."/>
        </authorList>
    </citation>
    <scope>NUCLEOTIDE SEQUENCE</scope>
    <source>
        <tissue evidence="1">Shoot tissue taken approximately 20 cm above the soil surface</tissue>
    </source>
</reference>
<dbReference type="EMBL" id="GBRH01207595">
    <property type="protein sequence ID" value="JAD90300.1"/>
    <property type="molecule type" value="Transcribed_RNA"/>
</dbReference>
<dbReference type="AlphaFoldDB" id="A0A0A9DX95"/>
<evidence type="ECO:0000313" key="1">
    <source>
        <dbReference type="EMBL" id="JAD90300.1"/>
    </source>
</evidence>
<proteinExistence type="predicted"/>